<dbReference type="EMBL" id="HBUE01010771">
    <property type="protein sequence ID" value="CAG6448332.1"/>
    <property type="molecule type" value="Transcribed_RNA"/>
</dbReference>
<sequence length="115" mass="12609">MLTMLRMAVTCSALAAIVGWNQSKLTCRTGRRFLASTFGNSSWSRSILLMCASASYSSLYWVRFSGNSTRQGNVKRTGACIVTTIPVSLTASMYPLMNSRLLSTLRLCLVTVIRA</sequence>
<reference evidence="1" key="1">
    <citation type="submission" date="2021-05" db="EMBL/GenBank/DDBJ databases">
        <authorList>
            <person name="Alioto T."/>
            <person name="Alioto T."/>
            <person name="Gomez Garrido J."/>
        </authorList>
    </citation>
    <scope>NUCLEOTIDE SEQUENCE</scope>
</reference>
<proteinExistence type="predicted"/>
<dbReference type="EMBL" id="HBUE01010773">
    <property type="protein sequence ID" value="CAG6448334.1"/>
    <property type="molecule type" value="Transcribed_RNA"/>
</dbReference>
<accession>A0A8D8EWJ0</accession>
<dbReference type="AlphaFoldDB" id="A0A8D8EWJ0"/>
<name>A0A8D8EWJ0_CULPI</name>
<evidence type="ECO:0000313" key="1">
    <source>
        <dbReference type="EMBL" id="CAG6448334.1"/>
    </source>
</evidence>
<protein>
    <submittedName>
        <fullName evidence="1">(northern house mosquito) hypothetical protein</fullName>
    </submittedName>
</protein>
<organism evidence="1">
    <name type="scientific">Culex pipiens</name>
    <name type="common">House mosquito</name>
    <dbReference type="NCBI Taxonomy" id="7175"/>
    <lineage>
        <taxon>Eukaryota</taxon>
        <taxon>Metazoa</taxon>
        <taxon>Ecdysozoa</taxon>
        <taxon>Arthropoda</taxon>
        <taxon>Hexapoda</taxon>
        <taxon>Insecta</taxon>
        <taxon>Pterygota</taxon>
        <taxon>Neoptera</taxon>
        <taxon>Endopterygota</taxon>
        <taxon>Diptera</taxon>
        <taxon>Nematocera</taxon>
        <taxon>Culicoidea</taxon>
        <taxon>Culicidae</taxon>
        <taxon>Culicinae</taxon>
        <taxon>Culicini</taxon>
        <taxon>Culex</taxon>
        <taxon>Culex</taxon>
    </lineage>
</organism>